<feature type="compositionally biased region" description="Pro residues" evidence="3">
    <location>
        <begin position="65"/>
        <end position="74"/>
    </location>
</feature>
<dbReference type="InterPro" id="IPR016024">
    <property type="entry name" value="ARM-type_fold"/>
</dbReference>
<evidence type="ECO:0000256" key="2">
    <source>
        <dbReference type="PROSITE-ProRule" id="PRU00317"/>
    </source>
</evidence>
<feature type="repeat" description="Pumilio" evidence="2">
    <location>
        <begin position="985"/>
        <end position="1020"/>
    </location>
</feature>
<feature type="compositionally biased region" description="Low complexity" evidence="3">
    <location>
        <begin position="515"/>
        <end position="527"/>
    </location>
</feature>
<feature type="compositionally biased region" description="Low complexity" evidence="3">
    <location>
        <begin position="630"/>
        <end position="656"/>
    </location>
</feature>
<feature type="compositionally biased region" description="Polar residues" evidence="3">
    <location>
        <begin position="480"/>
        <end position="493"/>
    </location>
</feature>
<dbReference type="InterPro" id="IPR033133">
    <property type="entry name" value="PUM-HD"/>
</dbReference>
<evidence type="ECO:0000313" key="5">
    <source>
        <dbReference type="Ensembl" id="ENSHBUP00000013318.1"/>
    </source>
</evidence>
<protein>
    <submittedName>
        <fullName evidence="5">Pumilio RNA-binding family member 2</fullName>
    </submittedName>
</protein>
<sequence length="1143" mass="122415">MSIPCSILGMNDVAWQETRGGMLHANGAPESGGVRVHGGGPLATVGGAGQAPGGPHIQGMDRVPNPTPGTPQPPLSGRSQDDATVGYFFQRQPGEQLVSCTPSKHRWPTGDANHIDQVNSWFVFCFTELRHLLPAKKLWDSDELAKDGRKGMLLGEEWRDNAWGSSHHSVSQPIMVQRRPGQGFHGNGDANSVLSPRSEGGGLGVSMVEYVLSSSPGDKMDGRYRNGGYGAGDADQDGREKIDAQEKVSPFEDDKSPEMKVGEESDPTKANGRGLLNGMDRDCKDFNPTPGSRQASPTEAVERMGPSQTGLEMMGQHHHPHALQQQNPSQNKVQAEDFQNQEAQNMGGMEQQAGVESLQFDYAGNQIQVDSSGTPVGLFDYNSQQQLFQRSNPLTVQQLTAAQQQQYALAAAQQQHLAGLAPAFVPNPYIINAAPPGADPYTAAGLAAAATLAGPTVVPPQYYGVPWGVYPANLFQQQPASTANHSANQQASSQGPGPGQPQVMRTGTNQRPLTPGQGQQSQQESLAAAAAANPALAYTGMPGYQVLAPAAYYDQTGALVMGPGARTGLGGPVRLVQTPLLINHAAAQAAVSASGSGNNMSGPPANGLYRSMPQPQPQPQQQQAPPPSSGLPSSSFYGSGSVPNTSQSSSLFSHTSAAPPPSSSLGFSSTGGSLGVGLGSALGGFGSSVSSSTSSSVSRRDSLLASSDLYKRGGSSLTPIGQPFYNSLGYSSSPSPIGLTPGHSPLTPPPSLPSSHGSSSSLHLGGLTNGSGRYISAAPGAEAKYRSTGGTSSLFNSSSQLFPPSRPRYSRSDVMPSGRSRLLEDFRNNRFPNLQLRDLPGHMVEFSQDQHGSSVFLIVPCFLQSRFIQQKLERATPAERQMVFGEILQAAYQLMTDVFGNYVIQKFFEVGITAHAEQKLALATRIRGHVFVLSTHPYGCRVIQRILEHCTQEQTLPILEELHQHSEQLGQKYQGVSLEMTPKTYYTVSRDALFKDQYGNYVIQHVLEHGRPEDKSKIVAEVRGKVLVLSQHKFASNVVEKCVIHSSRAERALLIDEVCCQKDGPHSALYTMMKDQYANYVVQRMIDMAEPAQRKIIMHKIRPHIATLRKYTYGKHILAKLEKYYMKSGSELGPIGGPANGLL</sequence>
<evidence type="ECO:0000259" key="4">
    <source>
        <dbReference type="PROSITE" id="PS50303"/>
    </source>
</evidence>
<dbReference type="PROSITE" id="PS50303">
    <property type="entry name" value="PUM_HD"/>
    <property type="match status" value="1"/>
</dbReference>
<proteinExistence type="predicted"/>
<keyword evidence="6" id="KW-1185">Reference proteome</keyword>
<feature type="domain" description="PUM-HD" evidence="4">
    <location>
        <begin position="733"/>
        <end position="1125"/>
    </location>
</feature>
<dbReference type="GO" id="GO:0003730">
    <property type="term" value="F:mRNA 3'-UTR binding"/>
    <property type="evidence" value="ECO:0007669"/>
    <property type="project" value="TreeGrafter"/>
</dbReference>
<name>A0A3Q2VXP2_HAPBU</name>
<feature type="compositionally biased region" description="Polar residues" evidence="3">
    <location>
        <begin position="503"/>
        <end position="512"/>
    </location>
</feature>
<feature type="region of interest" description="Disordered" evidence="3">
    <location>
        <begin position="786"/>
        <end position="816"/>
    </location>
</feature>
<feature type="compositionally biased region" description="Low complexity" evidence="3">
    <location>
        <begin position="592"/>
        <end position="607"/>
    </location>
</feature>
<feature type="region of interest" description="Disordered" evidence="3">
    <location>
        <begin position="49"/>
        <end position="81"/>
    </location>
</feature>
<feature type="region of interest" description="Disordered" evidence="3">
    <location>
        <begin position="736"/>
        <end position="763"/>
    </location>
</feature>
<feature type="repeat" description="Pumilio" evidence="2">
    <location>
        <begin position="886"/>
        <end position="921"/>
    </location>
</feature>
<evidence type="ECO:0000313" key="6">
    <source>
        <dbReference type="Proteomes" id="UP000264840"/>
    </source>
</evidence>
<reference evidence="5" key="1">
    <citation type="submission" date="2025-08" db="UniProtKB">
        <authorList>
            <consortium name="Ensembl"/>
        </authorList>
    </citation>
    <scope>IDENTIFICATION</scope>
</reference>
<feature type="repeat" description="Pumilio" evidence="2">
    <location>
        <begin position="925"/>
        <end position="960"/>
    </location>
</feature>
<dbReference type="GO" id="GO:0043488">
    <property type="term" value="P:regulation of mRNA stability"/>
    <property type="evidence" value="ECO:0007669"/>
    <property type="project" value="TreeGrafter"/>
</dbReference>
<dbReference type="Pfam" id="PF00806">
    <property type="entry name" value="PUF"/>
    <property type="match status" value="7"/>
</dbReference>
<feature type="repeat" description="Pumilio" evidence="2">
    <location>
        <begin position="1021"/>
        <end position="1056"/>
    </location>
</feature>
<dbReference type="GO" id="GO:0035196">
    <property type="term" value="P:miRNA processing"/>
    <property type="evidence" value="ECO:0007669"/>
    <property type="project" value="TreeGrafter"/>
</dbReference>
<feature type="repeat" description="Pumilio" evidence="2">
    <location>
        <begin position="1057"/>
        <end position="1099"/>
    </location>
</feature>
<dbReference type="Gene3D" id="1.25.10.10">
    <property type="entry name" value="Leucine-rich Repeat Variant"/>
    <property type="match status" value="2"/>
</dbReference>
<reference evidence="5" key="2">
    <citation type="submission" date="2025-09" db="UniProtKB">
        <authorList>
            <consortium name="Ensembl"/>
        </authorList>
    </citation>
    <scope>IDENTIFICATION</scope>
</reference>
<feature type="compositionally biased region" description="Polar residues" evidence="3">
    <location>
        <begin position="788"/>
        <end position="802"/>
    </location>
</feature>
<dbReference type="CDD" id="cd07920">
    <property type="entry name" value="Pumilio"/>
    <property type="match status" value="1"/>
</dbReference>
<feature type="region of interest" description="Disordered" evidence="3">
    <location>
        <begin position="480"/>
        <end position="527"/>
    </location>
</feature>
<organism evidence="5 6">
    <name type="scientific">Haplochromis burtoni</name>
    <name type="common">Burton's mouthbrooder</name>
    <name type="synonym">Chromis burtoni</name>
    <dbReference type="NCBI Taxonomy" id="8153"/>
    <lineage>
        <taxon>Eukaryota</taxon>
        <taxon>Metazoa</taxon>
        <taxon>Chordata</taxon>
        <taxon>Craniata</taxon>
        <taxon>Vertebrata</taxon>
        <taxon>Euteleostomi</taxon>
        <taxon>Actinopterygii</taxon>
        <taxon>Neopterygii</taxon>
        <taxon>Teleostei</taxon>
        <taxon>Neoteleostei</taxon>
        <taxon>Acanthomorphata</taxon>
        <taxon>Ovalentaria</taxon>
        <taxon>Cichlomorphae</taxon>
        <taxon>Cichliformes</taxon>
        <taxon>Cichlidae</taxon>
        <taxon>African cichlids</taxon>
        <taxon>Pseudocrenilabrinae</taxon>
        <taxon>Haplochromini</taxon>
        <taxon>Haplochromis</taxon>
    </lineage>
</organism>
<dbReference type="GO" id="GO:0005829">
    <property type="term" value="C:cytosol"/>
    <property type="evidence" value="ECO:0007669"/>
    <property type="project" value="TreeGrafter"/>
</dbReference>
<feature type="compositionally biased region" description="Low complexity" evidence="3">
    <location>
        <begin position="753"/>
        <end position="763"/>
    </location>
</feature>
<evidence type="ECO:0000256" key="1">
    <source>
        <dbReference type="ARBA" id="ARBA00022737"/>
    </source>
</evidence>
<accession>A0A3Q2VXP2</accession>
<dbReference type="InterPro" id="IPR033712">
    <property type="entry name" value="Pumilio_RNA-bd"/>
</dbReference>
<evidence type="ECO:0000256" key="3">
    <source>
        <dbReference type="SAM" id="MobiDB-lite"/>
    </source>
</evidence>
<dbReference type="STRING" id="8153.ENSHBUP00000013318"/>
<dbReference type="AlphaFoldDB" id="A0A3Q2VXP2"/>
<dbReference type="InterPro" id="IPR011989">
    <property type="entry name" value="ARM-like"/>
</dbReference>
<dbReference type="Proteomes" id="UP000264840">
    <property type="component" value="Unplaced"/>
</dbReference>
<dbReference type="PANTHER" id="PTHR12537:SF52">
    <property type="entry name" value="PUMILIO HOMOLOG 2"/>
    <property type="match status" value="1"/>
</dbReference>
<feature type="region of interest" description="Disordered" evidence="3">
    <location>
        <begin position="592"/>
        <end position="667"/>
    </location>
</feature>
<dbReference type="GeneTree" id="ENSGT00940000157575"/>
<feature type="compositionally biased region" description="Basic and acidic residues" evidence="3">
    <location>
        <begin position="236"/>
        <end position="267"/>
    </location>
</feature>
<dbReference type="PROSITE" id="PS50302">
    <property type="entry name" value="PUM"/>
    <property type="match status" value="5"/>
</dbReference>
<keyword evidence="1" id="KW-0677">Repeat</keyword>
<feature type="region of interest" description="Disordered" evidence="3">
    <location>
        <begin position="218"/>
        <end position="335"/>
    </location>
</feature>
<feature type="compositionally biased region" description="Polar residues" evidence="3">
    <location>
        <begin position="323"/>
        <end position="335"/>
    </location>
</feature>
<feature type="compositionally biased region" description="Pro residues" evidence="3">
    <location>
        <begin position="614"/>
        <end position="629"/>
    </location>
</feature>
<dbReference type="Ensembl" id="ENSHBUT00000021029.1">
    <property type="protein sequence ID" value="ENSHBUP00000013318.1"/>
    <property type="gene ID" value="ENSHBUG00000016453.1"/>
</dbReference>
<dbReference type="SMART" id="SM00025">
    <property type="entry name" value="Pumilio"/>
    <property type="match status" value="6"/>
</dbReference>
<dbReference type="SUPFAM" id="SSF48371">
    <property type="entry name" value="ARM repeat"/>
    <property type="match status" value="1"/>
</dbReference>
<dbReference type="PANTHER" id="PTHR12537">
    <property type="entry name" value="RNA BINDING PROTEIN PUMILIO-RELATED"/>
    <property type="match status" value="1"/>
</dbReference>
<dbReference type="InterPro" id="IPR001313">
    <property type="entry name" value="Pumilio_RNA-bd_rpt"/>
</dbReference>